<protein>
    <submittedName>
        <fullName evidence="1">Uncharacterized protein</fullName>
    </submittedName>
</protein>
<dbReference type="EMBL" id="KV876201">
    <property type="protein sequence ID" value="RZR74327.1"/>
    <property type="molecule type" value="Genomic_DNA"/>
</dbReference>
<accession>A0A445MJ83</accession>
<organism evidence="1">
    <name type="scientific">Ensete ventricosum</name>
    <name type="common">Abyssinian banana</name>
    <name type="synonym">Musa ensete</name>
    <dbReference type="NCBI Taxonomy" id="4639"/>
    <lineage>
        <taxon>Eukaryota</taxon>
        <taxon>Viridiplantae</taxon>
        <taxon>Streptophyta</taxon>
        <taxon>Embryophyta</taxon>
        <taxon>Tracheophyta</taxon>
        <taxon>Spermatophyta</taxon>
        <taxon>Magnoliopsida</taxon>
        <taxon>Liliopsida</taxon>
        <taxon>Zingiberales</taxon>
        <taxon>Musaceae</taxon>
        <taxon>Ensete</taxon>
    </lineage>
</organism>
<evidence type="ECO:0000313" key="1">
    <source>
        <dbReference type="EMBL" id="RZR74327.1"/>
    </source>
</evidence>
<proteinExistence type="predicted"/>
<gene>
    <name evidence="1" type="ORF">BHM03_00035456</name>
</gene>
<dbReference type="AlphaFoldDB" id="A0A445MJ83"/>
<dbReference type="Proteomes" id="UP000290560">
    <property type="component" value="Unassembled WGS sequence"/>
</dbReference>
<sequence>MASVPISTPLGFAATASSSARSRSLKPAPPRFRFHSPLSPFPISLLLLSNVFNLLLLLPETWSIPTPRLMSRVSIPRYLNRKKTSQKVQSGSQFAFEAQRTSTSFF</sequence>
<reference evidence="1" key="1">
    <citation type="journal article" date="2018" name="Data Brief">
        <title>Genome sequence data from 17 accessions of Ensete ventricosum, a staple food crop for millions in Ethiopia.</title>
        <authorList>
            <person name="Yemataw Z."/>
            <person name="Muzemil S."/>
            <person name="Ambachew D."/>
            <person name="Tripathi L."/>
            <person name="Tesfaye K."/>
            <person name="Chala A."/>
            <person name="Farbos A."/>
            <person name="O'Neill P."/>
            <person name="Moore K."/>
            <person name="Grant M."/>
            <person name="Studholme D.J."/>
        </authorList>
    </citation>
    <scope>NUCLEOTIDE SEQUENCE [LARGE SCALE GENOMIC DNA]</scope>
    <source>
        <tissue evidence="1">Leaf</tissue>
    </source>
</reference>
<name>A0A445MJ83_ENSVE</name>